<reference evidence="3 4" key="1">
    <citation type="submission" date="2020-01" db="EMBL/GenBank/DDBJ databases">
        <title>Aspergillus terreus IFO 6365 whole genome shotgun sequence.</title>
        <authorList>
            <person name="Kanamasa S."/>
            <person name="Takahashi H."/>
        </authorList>
    </citation>
    <scope>NUCLEOTIDE SEQUENCE [LARGE SCALE GENOMIC DNA]</scope>
    <source>
        <strain evidence="3 4">IFO 6365</strain>
    </source>
</reference>
<comment type="caution">
    <text evidence="3">The sequence shown here is derived from an EMBL/GenBank/DDBJ whole genome shotgun (WGS) entry which is preliminary data.</text>
</comment>
<dbReference type="AlphaFoldDB" id="A0A5M3Z187"/>
<accession>A0A5M3Z187</accession>
<organism evidence="3 4">
    <name type="scientific">Aspergillus terreus</name>
    <dbReference type="NCBI Taxonomy" id="33178"/>
    <lineage>
        <taxon>Eukaryota</taxon>
        <taxon>Fungi</taxon>
        <taxon>Dikarya</taxon>
        <taxon>Ascomycota</taxon>
        <taxon>Pezizomycotina</taxon>
        <taxon>Eurotiomycetes</taxon>
        <taxon>Eurotiomycetidae</taxon>
        <taxon>Eurotiales</taxon>
        <taxon>Aspergillaceae</taxon>
        <taxon>Aspergillus</taxon>
        <taxon>Aspergillus subgen. Circumdati</taxon>
    </lineage>
</organism>
<keyword evidence="2" id="KW-0732">Signal</keyword>
<protein>
    <submittedName>
        <fullName evidence="3">Cell surface protein</fullName>
    </submittedName>
</protein>
<evidence type="ECO:0000313" key="3">
    <source>
        <dbReference type="EMBL" id="GFF20111.1"/>
    </source>
</evidence>
<evidence type="ECO:0000313" key="4">
    <source>
        <dbReference type="Proteomes" id="UP000452235"/>
    </source>
</evidence>
<evidence type="ECO:0000256" key="2">
    <source>
        <dbReference type="SAM" id="SignalP"/>
    </source>
</evidence>
<feature type="chain" id="PRO_5043927052" evidence="2">
    <location>
        <begin position="19"/>
        <end position="195"/>
    </location>
</feature>
<dbReference type="VEuPathDB" id="FungiDB:ATEG_04073"/>
<gene>
    <name evidence="3" type="ORF">ATEIFO6365_0011037300</name>
</gene>
<feature type="region of interest" description="Disordered" evidence="1">
    <location>
        <begin position="102"/>
        <end position="172"/>
    </location>
</feature>
<feature type="signal peptide" evidence="2">
    <location>
        <begin position="1"/>
        <end position="18"/>
    </location>
</feature>
<feature type="compositionally biased region" description="Low complexity" evidence="1">
    <location>
        <begin position="102"/>
        <end position="122"/>
    </location>
</feature>
<feature type="compositionally biased region" description="Low complexity" evidence="1">
    <location>
        <begin position="153"/>
        <end position="165"/>
    </location>
</feature>
<evidence type="ECO:0000256" key="1">
    <source>
        <dbReference type="SAM" id="MobiDB-lite"/>
    </source>
</evidence>
<keyword evidence="4" id="KW-1185">Reference proteome</keyword>
<proteinExistence type="predicted"/>
<feature type="compositionally biased region" description="Polar residues" evidence="1">
    <location>
        <begin position="133"/>
        <end position="152"/>
    </location>
</feature>
<dbReference type="EMBL" id="BLJY01000011">
    <property type="protein sequence ID" value="GFF20111.1"/>
    <property type="molecule type" value="Genomic_DNA"/>
</dbReference>
<name>A0A5M3Z187_ASPTE</name>
<dbReference type="Proteomes" id="UP000452235">
    <property type="component" value="Unassembled WGS sequence"/>
</dbReference>
<dbReference type="OrthoDB" id="3942074at2759"/>
<sequence>MKSSTLVFSAILATAVHARTDLVGCTKSETVNQWNEASMIWYVPDTGEICDFLDCGGGRAPPKTNTPGCPLYSGTATYEPSYLPGYGPGATATAKTVAETASASTTASSASKTAESSGSKSSMEITPKPTVGTAASTARSTLKTSSAAASNVSEGSASATGEAASPSQTGNTASSVGYSAYGGLVVAVALAALAL</sequence>